<gene>
    <name evidence="1" type="ORF">EUGRSUZ_B00431</name>
</gene>
<name>A0A059CYI2_EUCGR</name>
<evidence type="ECO:0000313" key="1">
    <source>
        <dbReference type="EMBL" id="KCW83528.1"/>
    </source>
</evidence>
<reference evidence="1" key="1">
    <citation type="submission" date="2013-07" db="EMBL/GenBank/DDBJ databases">
        <title>The genome of Eucalyptus grandis.</title>
        <authorList>
            <person name="Schmutz J."/>
            <person name="Hayes R."/>
            <person name="Myburg A."/>
            <person name="Tuskan G."/>
            <person name="Grattapaglia D."/>
            <person name="Rokhsar D.S."/>
        </authorList>
    </citation>
    <scope>NUCLEOTIDE SEQUENCE</scope>
    <source>
        <tissue evidence="1">Leaf extractions</tissue>
    </source>
</reference>
<accession>A0A059CYI2</accession>
<proteinExistence type="predicted"/>
<dbReference type="Gramene" id="KCW83528">
    <property type="protein sequence ID" value="KCW83528"/>
    <property type="gene ID" value="EUGRSUZ_B00431"/>
</dbReference>
<dbReference type="AlphaFoldDB" id="A0A059CYI2"/>
<dbReference type="EMBL" id="KK198754">
    <property type="protein sequence ID" value="KCW83528.1"/>
    <property type="molecule type" value="Genomic_DNA"/>
</dbReference>
<organism evidence="1">
    <name type="scientific">Eucalyptus grandis</name>
    <name type="common">Flooded gum</name>
    <dbReference type="NCBI Taxonomy" id="71139"/>
    <lineage>
        <taxon>Eukaryota</taxon>
        <taxon>Viridiplantae</taxon>
        <taxon>Streptophyta</taxon>
        <taxon>Embryophyta</taxon>
        <taxon>Tracheophyta</taxon>
        <taxon>Spermatophyta</taxon>
        <taxon>Magnoliopsida</taxon>
        <taxon>eudicotyledons</taxon>
        <taxon>Gunneridae</taxon>
        <taxon>Pentapetalae</taxon>
        <taxon>rosids</taxon>
        <taxon>malvids</taxon>
        <taxon>Myrtales</taxon>
        <taxon>Myrtaceae</taxon>
        <taxon>Myrtoideae</taxon>
        <taxon>Eucalypteae</taxon>
        <taxon>Eucalyptus</taxon>
    </lineage>
</organism>
<protein>
    <submittedName>
        <fullName evidence="1">Uncharacterized protein</fullName>
    </submittedName>
</protein>
<dbReference type="InParanoid" id="A0A059CYI2"/>
<sequence>MKYVEEISGDELNVHMLQALYDVESSCFFNSCKVSITSINLITKTTLQYRLSESNKLVCYIILSVF</sequence>